<organism evidence="1 2">
    <name type="scientific">Citrus x changshan-huyou</name>
    <dbReference type="NCBI Taxonomy" id="2935761"/>
    <lineage>
        <taxon>Eukaryota</taxon>
        <taxon>Viridiplantae</taxon>
        <taxon>Streptophyta</taxon>
        <taxon>Embryophyta</taxon>
        <taxon>Tracheophyta</taxon>
        <taxon>Spermatophyta</taxon>
        <taxon>Magnoliopsida</taxon>
        <taxon>eudicotyledons</taxon>
        <taxon>Gunneridae</taxon>
        <taxon>Pentapetalae</taxon>
        <taxon>rosids</taxon>
        <taxon>malvids</taxon>
        <taxon>Sapindales</taxon>
        <taxon>Rutaceae</taxon>
        <taxon>Aurantioideae</taxon>
        <taxon>Citrus</taxon>
    </lineage>
</organism>
<gene>
    <name evidence="1" type="ORF">WN944_001741</name>
</gene>
<keyword evidence="2" id="KW-1185">Reference proteome</keyword>
<sequence length="106" mass="12067">MFRNYCLGVNLRRILLRISLKSEDMLHGIMGLVVEVQVPPTHLGYPTEENTFKTSGFQCKPNCIYFADDFVDSYSCLTKEESVEAGVRDTGIYNTEDGSIEPFFKE</sequence>
<evidence type="ECO:0000313" key="1">
    <source>
        <dbReference type="EMBL" id="KAK9209375.1"/>
    </source>
</evidence>
<dbReference type="EMBL" id="JBCGBO010000004">
    <property type="protein sequence ID" value="KAK9209375.1"/>
    <property type="molecule type" value="Genomic_DNA"/>
</dbReference>
<protein>
    <recommendedName>
        <fullName evidence="3">DUF295 domain-containing protein</fullName>
    </recommendedName>
</protein>
<reference evidence="1 2" key="1">
    <citation type="submission" date="2024-05" db="EMBL/GenBank/DDBJ databases">
        <title>Haplotype-resolved chromosome-level genome assembly of Huyou (Citrus changshanensis).</title>
        <authorList>
            <person name="Miao C."/>
            <person name="Chen W."/>
            <person name="Wu Y."/>
            <person name="Wang L."/>
            <person name="Zhao S."/>
            <person name="Grierson D."/>
            <person name="Xu C."/>
            <person name="Chen K."/>
        </authorList>
    </citation>
    <scope>NUCLEOTIDE SEQUENCE [LARGE SCALE GENOMIC DNA]</scope>
    <source>
        <strain evidence="1">01-14</strain>
        <tissue evidence="1">Leaf</tissue>
    </source>
</reference>
<accession>A0AAP0MH50</accession>
<dbReference type="AlphaFoldDB" id="A0AAP0MH50"/>
<proteinExistence type="predicted"/>
<evidence type="ECO:0000313" key="2">
    <source>
        <dbReference type="Proteomes" id="UP001428341"/>
    </source>
</evidence>
<dbReference type="Proteomes" id="UP001428341">
    <property type="component" value="Unassembled WGS sequence"/>
</dbReference>
<comment type="caution">
    <text evidence="1">The sequence shown here is derived from an EMBL/GenBank/DDBJ whole genome shotgun (WGS) entry which is preliminary data.</text>
</comment>
<evidence type="ECO:0008006" key="3">
    <source>
        <dbReference type="Google" id="ProtNLM"/>
    </source>
</evidence>
<name>A0AAP0MH50_9ROSI</name>